<keyword evidence="2" id="KW-0238">DNA-binding</keyword>
<keyword evidence="6" id="KW-1185">Reference proteome</keyword>
<feature type="domain" description="HTH araC/xylS-type" evidence="4">
    <location>
        <begin position="25"/>
        <end position="128"/>
    </location>
</feature>
<dbReference type="Gene3D" id="1.10.10.60">
    <property type="entry name" value="Homeodomain-like"/>
    <property type="match status" value="2"/>
</dbReference>
<dbReference type="SUPFAM" id="SSF46689">
    <property type="entry name" value="Homeodomain-like"/>
    <property type="match status" value="1"/>
</dbReference>
<organism evidence="5 6">
    <name type="scientific">Vineibacter terrae</name>
    <dbReference type="NCBI Taxonomy" id="2586908"/>
    <lineage>
        <taxon>Bacteria</taxon>
        <taxon>Pseudomonadati</taxon>
        <taxon>Pseudomonadota</taxon>
        <taxon>Alphaproteobacteria</taxon>
        <taxon>Hyphomicrobiales</taxon>
        <taxon>Vineibacter</taxon>
    </lineage>
</organism>
<accession>A0A5C8PR59</accession>
<evidence type="ECO:0000256" key="1">
    <source>
        <dbReference type="ARBA" id="ARBA00023015"/>
    </source>
</evidence>
<dbReference type="EMBL" id="VDUZ01000008">
    <property type="protein sequence ID" value="TXL77686.1"/>
    <property type="molecule type" value="Genomic_DNA"/>
</dbReference>
<evidence type="ECO:0000256" key="3">
    <source>
        <dbReference type="ARBA" id="ARBA00023163"/>
    </source>
</evidence>
<reference evidence="5 6" key="1">
    <citation type="submission" date="2019-06" db="EMBL/GenBank/DDBJ databases">
        <title>New taxonomy in bacterial strain CC-CFT640, isolated from vineyard.</title>
        <authorList>
            <person name="Lin S.-Y."/>
            <person name="Tsai C.-F."/>
            <person name="Young C.-C."/>
        </authorList>
    </citation>
    <scope>NUCLEOTIDE SEQUENCE [LARGE SCALE GENOMIC DNA]</scope>
    <source>
        <strain evidence="5 6">CC-CFT640</strain>
    </source>
</reference>
<dbReference type="AlphaFoldDB" id="A0A5C8PR59"/>
<evidence type="ECO:0000313" key="6">
    <source>
        <dbReference type="Proteomes" id="UP000321638"/>
    </source>
</evidence>
<gene>
    <name evidence="5" type="ORF">FHP25_09700</name>
</gene>
<dbReference type="PROSITE" id="PS01124">
    <property type="entry name" value="HTH_ARAC_FAMILY_2"/>
    <property type="match status" value="1"/>
</dbReference>
<dbReference type="InterPro" id="IPR018062">
    <property type="entry name" value="HTH_AraC-typ_CS"/>
</dbReference>
<dbReference type="GO" id="GO:0043565">
    <property type="term" value="F:sequence-specific DNA binding"/>
    <property type="evidence" value="ECO:0007669"/>
    <property type="project" value="InterPro"/>
</dbReference>
<evidence type="ECO:0000256" key="2">
    <source>
        <dbReference type="ARBA" id="ARBA00023125"/>
    </source>
</evidence>
<dbReference type="GO" id="GO:0003700">
    <property type="term" value="F:DNA-binding transcription factor activity"/>
    <property type="evidence" value="ECO:0007669"/>
    <property type="project" value="InterPro"/>
</dbReference>
<dbReference type="PANTHER" id="PTHR46796">
    <property type="entry name" value="HTH-TYPE TRANSCRIPTIONAL ACTIVATOR RHAS-RELATED"/>
    <property type="match status" value="1"/>
</dbReference>
<keyword evidence="3" id="KW-0804">Transcription</keyword>
<evidence type="ECO:0000259" key="4">
    <source>
        <dbReference type="PROSITE" id="PS01124"/>
    </source>
</evidence>
<dbReference type="InterPro" id="IPR018060">
    <property type="entry name" value="HTH_AraC"/>
</dbReference>
<sequence length="296" mass="33125">MSTEPRKALMASRLAATMDRRRRIRKTVRYLEAQLEVQPDVRLSLDELADVACLSPYHFIRLYHHAVGETPQATVRRVKLRAAHHRLIVDRNASVTMVALDTGYDNAQAFARAYRRQFGAPPSIRASATDRRAAVDVSAIVFPRMRPCTRQIGSLADPWVAFDELVGHLTLQGLPKSSERLLAVLSPDSAFTHACVLDSANTREPLPLARQAVGGGWHACLRGLPQEVWHRAQHDFHLAALRCEDRPLLLYYLNDPSYRLDDEQRIELFVPLRPDAAVDEIARAFPLTTTAGAIAA</sequence>
<protein>
    <submittedName>
        <fullName evidence="5">Helix-turn-helix transcriptional regulator</fullName>
    </submittedName>
</protein>
<name>A0A5C8PR59_9HYPH</name>
<dbReference type="Proteomes" id="UP000321638">
    <property type="component" value="Unassembled WGS sequence"/>
</dbReference>
<keyword evidence="1" id="KW-0805">Transcription regulation</keyword>
<dbReference type="SMART" id="SM00342">
    <property type="entry name" value="HTH_ARAC"/>
    <property type="match status" value="1"/>
</dbReference>
<evidence type="ECO:0000313" key="5">
    <source>
        <dbReference type="EMBL" id="TXL77686.1"/>
    </source>
</evidence>
<proteinExistence type="predicted"/>
<dbReference type="InterPro" id="IPR050204">
    <property type="entry name" value="AraC_XylS_family_regulators"/>
</dbReference>
<dbReference type="OrthoDB" id="5295469at2"/>
<dbReference type="Pfam" id="PF12833">
    <property type="entry name" value="HTH_18"/>
    <property type="match status" value="1"/>
</dbReference>
<dbReference type="PROSITE" id="PS00041">
    <property type="entry name" value="HTH_ARAC_FAMILY_1"/>
    <property type="match status" value="1"/>
</dbReference>
<dbReference type="InterPro" id="IPR009057">
    <property type="entry name" value="Homeodomain-like_sf"/>
</dbReference>
<comment type="caution">
    <text evidence="5">The sequence shown here is derived from an EMBL/GenBank/DDBJ whole genome shotgun (WGS) entry which is preliminary data.</text>
</comment>